<dbReference type="SUPFAM" id="SSF52096">
    <property type="entry name" value="ClpP/crotonase"/>
    <property type="match status" value="1"/>
</dbReference>
<comment type="function">
    <text evidence="10">Component of the acetyl coenzyme A carboxylase (ACC) complex. First, biotin carboxylase catalyzes the carboxylation of biotin on its carrier protein (BCCP) and then the CO(2) group is transferred by the carboxyltransferase to acetyl-CoA to form malonyl-CoA.</text>
</comment>
<keyword evidence="13" id="KW-1185">Reference proteome</keyword>
<dbReference type="PROSITE" id="PS50989">
    <property type="entry name" value="COA_CT_CTER"/>
    <property type="match status" value="1"/>
</dbReference>
<evidence type="ECO:0000256" key="5">
    <source>
        <dbReference type="ARBA" id="ARBA00022832"/>
    </source>
</evidence>
<evidence type="ECO:0000256" key="6">
    <source>
        <dbReference type="ARBA" id="ARBA00022840"/>
    </source>
</evidence>
<evidence type="ECO:0000256" key="3">
    <source>
        <dbReference type="ARBA" id="ARBA00022679"/>
    </source>
</evidence>
<evidence type="ECO:0000259" key="11">
    <source>
        <dbReference type="PROSITE" id="PS50989"/>
    </source>
</evidence>
<comment type="catalytic activity">
    <reaction evidence="9 10">
        <text>N(6)-carboxybiotinyl-L-lysyl-[protein] + acetyl-CoA = N(6)-biotinyl-L-lysyl-[protein] + malonyl-CoA</text>
        <dbReference type="Rhea" id="RHEA:54728"/>
        <dbReference type="Rhea" id="RHEA-COMP:10505"/>
        <dbReference type="Rhea" id="RHEA-COMP:10506"/>
        <dbReference type="ChEBI" id="CHEBI:57288"/>
        <dbReference type="ChEBI" id="CHEBI:57384"/>
        <dbReference type="ChEBI" id="CHEBI:83144"/>
        <dbReference type="ChEBI" id="CHEBI:83145"/>
        <dbReference type="EC" id="2.1.3.15"/>
    </reaction>
</comment>
<dbReference type="HAMAP" id="MF_00823">
    <property type="entry name" value="AcetylCoA_CT_alpha"/>
    <property type="match status" value="1"/>
</dbReference>
<dbReference type="Pfam" id="PF03255">
    <property type="entry name" value="ACCA"/>
    <property type="match status" value="1"/>
</dbReference>
<dbReference type="EC" id="2.1.3.15" evidence="10"/>
<comment type="subunit">
    <text evidence="10">Acetyl-CoA carboxylase is a heterohexamer composed of biotin carboxyl carrier protein (AccB), biotin carboxylase (AccC) and two subunits each of ACCase subunit alpha (AccA) and ACCase subunit beta (AccD).</text>
</comment>
<comment type="pathway">
    <text evidence="1 10">Lipid metabolism; malonyl-CoA biosynthesis; malonyl-CoA from acetyl-CoA: step 1/1.</text>
</comment>
<protein>
    <recommendedName>
        <fullName evidence="10">Acetyl-coenzyme A carboxylase carboxyl transferase subunit alpha</fullName>
        <shortName evidence="10">ACCase subunit alpha</shortName>
        <shortName evidence="10">Acetyl-CoA carboxylase carboxyltransferase subunit alpha</shortName>
        <ecNumber evidence="10">2.1.3.15</ecNumber>
    </recommendedName>
</protein>
<evidence type="ECO:0000256" key="10">
    <source>
        <dbReference type="HAMAP-Rule" id="MF_00823"/>
    </source>
</evidence>
<evidence type="ECO:0000256" key="7">
    <source>
        <dbReference type="ARBA" id="ARBA00023098"/>
    </source>
</evidence>
<dbReference type="InterPro" id="IPR001095">
    <property type="entry name" value="Acetyl_CoA_COase_a_su"/>
</dbReference>
<evidence type="ECO:0000256" key="2">
    <source>
        <dbReference type="ARBA" id="ARBA00022516"/>
    </source>
</evidence>
<dbReference type="UniPathway" id="UPA00655">
    <property type="reaction ID" value="UER00711"/>
</dbReference>
<dbReference type="Gene3D" id="3.90.226.10">
    <property type="entry name" value="2-enoyl-CoA Hydratase, Chain A, domain 1"/>
    <property type="match status" value="1"/>
</dbReference>
<evidence type="ECO:0000256" key="4">
    <source>
        <dbReference type="ARBA" id="ARBA00022741"/>
    </source>
</evidence>
<evidence type="ECO:0000313" key="13">
    <source>
        <dbReference type="Proteomes" id="UP000636888"/>
    </source>
</evidence>
<keyword evidence="2 10" id="KW-0444">Lipid biosynthesis</keyword>
<dbReference type="GO" id="GO:0016743">
    <property type="term" value="F:carboxyl- or carbamoyltransferase activity"/>
    <property type="evidence" value="ECO:0007669"/>
    <property type="project" value="UniProtKB-UniRule"/>
</dbReference>
<evidence type="ECO:0000256" key="9">
    <source>
        <dbReference type="ARBA" id="ARBA00049152"/>
    </source>
</evidence>
<dbReference type="PANTHER" id="PTHR42853">
    <property type="entry name" value="ACETYL-COENZYME A CARBOXYLASE CARBOXYL TRANSFERASE SUBUNIT ALPHA"/>
    <property type="match status" value="1"/>
</dbReference>
<evidence type="ECO:0000313" key="12">
    <source>
        <dbReference type="EMBL" id="MBJ6723078.1"/>
    </source>
</evidence>
<keyword evidence="3 10" id="KW-0808">Transferase</keyword>
<proteinExistence type="inferred from homology"/>
<sequence>MAQNNQSYLEFEKPIAELEKKIQELLSFSTDGVDLKNEVSKLEKKAEQMRAELFSNLNRWQTAQVARHINRPFTLDYIQHIFTDFVELHGDRNFGDDHAIVGGLARMDGEPVMVIGHQKGRDTKEKVFRNFGMPNPEGYRKALRLMEMAERFKLPIITFVDTPGAFPGIGAEERGQAEAIARNLREMARLTVPIIVVITGEGGSGGALAIAVGDRVLMLEHSVYAVISPEGCAAILWSDGTKGAQAAEALKLTATDIKELEVIDEIVPEPVGGAHRDHKAMADNLHEALARNLKELKKLSEPDLIEARYQKFRKMSRFIE</sequence>
<dbReference type="GO" id="GO:2001295">
    <property type="term" value="P:malonyl-CoA biosynthetic process"/>
    <property type="evidence" value="ECO:0007669"/>
    <property type="project" value="UniProtKB-UniRule"/>
</dbReference>
<gene>
    <name evidence="10" type="primary">accA</name>
    <name evidence="12" type="ORF">JFN93_00005</name>
</gene>
<keyword evidence="8 10" id="KW-0275">Fatty acid biosynthesis</keyword>
<keyword evidence="12" id="KW-0436">Ligase</keyword>
<dbReference type="InterPro" id="IPR011763">
    <property type="entry name" value="COA_CT_C"/>
</dbReference>
<dbReference type="NCBIfam" id="NF041504">
    <property type="entry name" value="AccA_sub"/>
    <property type="match status" value="1"/>
</dbReference>
<dbReference type="GO" id="GO:0003989">
    <property type="term" value="F:acetyl-CoA carboxylase activity"/>
    <property type="evidence" value="ECO:0007669"/>
    <property type="project" value="InterPro"/>
</dbReference>
<keyword evidence="10" id="KW-0963">Cytoplasm</keyword>
<dbReference type="NCBIfam" id="NF004344">
    <property type="entry name" value="PRK05724.1"/>
    <property type="match status" value="1"/>
</dbReference>
<dbReference type="EMBL" id="JAEMHM010000001">
    <property type="protein sequence ID" value="MBJ6723078.1"/>
    <property type="molecule type" value="Genomic_DNA"/>
</dbReference>
<comment type="similarity">
    <text evidence="10">Belongs to the AccA family.</text>
</comment>
<dbReference type="GO" id="GO:0005524">
    <property type="term" value="F:ATP binding"/>
    <property type="evidence" value="ECO:0007669"/>
    <property type="project" value="UniProtKB-KW"/>
</dbReference>
<accession>A0A8J7IKI9</accession>
<dbReference type="Proteomes" id="UP000636888">
    <property type="component" value="Unassembled WGS sequence"/>
</dbReference>
<comment type="subcellular location">
    <subcellularLocation>
        <location evidence="10">Cytoplasm</location>
    </subcellularLocation>
</comment>
<comment type="caution">
    <text evidence="12">The sequence shown here is derived from an EMBL/GenBank/DDBJ whole genome shotgun (WGS) entry which is preliminary data.</text>
</comment>
<dbReference type="RefSeq" id="WP_199381932.1">
    <property type="nucleotide sequence ID" value="NZ_JAEMHM010000001.1"/>
</dbReference>
<name>A0A8J7IKI9_9BACT</name>
<dbReference type="AlphaFoldDB" id="A0A8J7IKI9"/>
<organism evidence="12 13">
    <name type="scientific">Geomesophilobacter sediminis</name>
    <dbReference type="NCBI Taxonomy" id="2798584"/>
    <lineage>
        <taxon>Bacteria</taxon>
        <taxon>Pseudomonadati</taxon>
        <taxon>Thermodesulfobacteriota</taxon>
        <taxon>Desulfuromonadia</taxon>
        <taxon>Geobacterales</taxon>
        <taxon>Geobacteraceae</taxon>
        <taxon>Geomesophilobacter</taxon>
    </lineage>
</organism>
<keyword evidence="4 10" id="KW-0547">Nucleotide-binding</keyword>
<dbReference type="NCBIfam" id="TIGR00513">
    <property type="entry name" value="accA"/>
    <property type="match status" value="1"/>
</dbReference>
<dbReference type="GO" id="GO:0009317">
    <property type="term" value="C:acetyl-CoA carboxylase complex"/>
    <property type="evidence" value="ECO:0007669"/>
    <property type="project" value="InterPro"/>
</dbReference>
<reference evidence="12" key="1">
    <citation type="submission" date="2020-12" db="EMBL/GenBank/DDBJ databases">
        <title>Geomonas sp. Red875, isolated from river sediment.</title>
        <authorList>
            <person name="Xu Z."/>
            <person name="Zhang Z."/>
            <person name="Masuda Y."/>
            <person name="Itoh H."/>
            <person name="Senoo K."/>
        </authorList>
    </citation>
    <scope>NUCLEOTIDE SEQUENCE</scope>
    <source>
        <strain evidence="12">Red875</strain>
    </source>
</reference>
<dbReference type="GO" id="GO:0006633">
    <property type="term" value="P:fatty acid biosynthetic process"/>
    <property type="evidence" value="ECO:0007669"/>
    <property type="project" value="UniProtKB-KW"/>
</dbReference>
<evidence type="ECO:0000256" key="8">
    <source>
        <dbReference type="ARBA" id="ARBA00023160"/>
    </source>
</evidence>
<dbReference type="PANTHER" id="PTHR42853:SF3">
    <property type="entry name" value="ACETYL-COENZYME A CARBOXYLASE CARBOXYL TRANSFERASE SUBUNIT ALPHA, CHLOROPLASTIC"/>
    <property type="match status" value="1"/>
</dbReference>
<dbReference type="InterPro" id="IPR029045">
    <property type="entry name" value="ClpP/crotonase-like_dom_sf"/>
</dbReference>
<keyword evidence="5 10" id="KW-0276">Fatty acid metabolism</keyword>
<dbReference type="PRINTS" id="PR01069">
    <property type="entry name" value="ACCCTRFRASEA"/>
</dbReference>
<keyword evidence="7 10" id="KW-0443">Lipid metabolism</keyword>
<evidence type="ECO:0000256" key="1">
    <source>
        <dbReference type="ARBA" id="ARBA00004956"/>
    </source>
</evidence>
<keyword evidence="6 10" id="KW-0067">ATP-binding</keyword>
<feature type="domain" description="CoA carboxyltransferase C-terminal" evidence="11">
    <location>
        <begin position="41"/>
        <end position="295"/>
    </location>
</feature>